<dbReference type="GeneID" id="73348762"/>
<evidence type="ECO:0000313" key="1">
    <source>
        <dbReference type="EMBL" id="UQC89297.1"/>
    </source>
</evidence>
<gene>
    <name evidence="1" type="ORF">CLUP02_14826</name>
</gene>
<evidence type="ECO:0000313" key="2">
    <source>
        <dbReference type="Proteomes" id="UP000830671"/>
    </source>
</evidence>
<keyword evidence="2" id="KW-1185">Reference proteome</keyword>
<dbReference type="AlphaFoldDB" id="A0A9Q8T6V2"/>
<accession>A0A9Q8T6V2</accession>
<protein>
    <submittedName>
        <fullName evidence="1">Uncharacterized protein</fullName>
    </submittedName>
</protein>
<reference evidence="1" key="1">
    <citation type="journal article" date="2021" name="Mol. Plant Microbe Interact.">
        <title>Complete Genome Sequence of the Plant-Pathogenic Fungus Colletotrichum lupini.</title>
        <authorList>
            <person name="Baroncelli R."/>
            <person name="Pensec F."/>
            <person name="Da Lio D."/>
            <person name="Boufleur T."/>
            <person name="Vicente I."/>
            <person name="Sarrocco S."/>
            <person name="Picot A."/>
            <person name="Baraldi E."/>
            <person name="Sukno S."/>
            <person name="Thon M."/>
            <person name="Le Floch G."/>
        </authorList>
    </citation>
    <scope>NUCLEOTIDE SEQUENCE</scope>
    <source>
        <strain evidence="1">IMI 504893</strain>
    </source>
</reference>
<sequence length="281" mass="31271">MGDIMLSMEYVEPQTAASNPYLGRRLAPMVGTDMRRVPCCLGDRQAQRHLDEWDYDGVESLEMVDVLRLLKFSGWTLSKWLPADTGLGTAQAEQQLKVHASTHTIYEEAESEHNVISAYLIPYGVYNSEISAMPCCCYLAALAPWALKPCPVAHSDRRIRKGNSANIAPTSITYLRQCFLTFSRSLPLTLSLFSPSHPPSDIFTASLSILAPHRIASSAAFPPTKASPANRLKRLCLPFHRSVPQRQLNPTRPQPVDPIFVEPSSAKKLREIYPDRTAPIP</sequence>
<dbReference type="EMBL" id="CP019480">
    <property type="protein sequence ID" value="UQC89297.1"/>
    <property type="molecule type" value="Genomic_DNA"/>
</dbReference>
<dbReference type="RefSeq" id="XP_049150898.1">
    <property type="nucleotide sequence ID" value="XM_049293752.1"/>
</dbReference>
<proteinExistence type="predicted"/>
<organism evidence="1 2">
    <name type="scientific">Colletotrichum lupini</name>
    <dbReference type="NCBI Taxonomy" id="145971"/>
    <lineage>
        <taxon>Eukaryota</taxon>
        <taxon>Fungi</taxon>
        <taxon>Dikarya</taxon>
        <taxon>Ascomycota</taxon>
        <taxon>Pezizomycotina</taxon>
        <taxon>Sordariomycetes</taxon>
        <taxon>Hypocreomycetidae</taxon>
        <taxon>Glomerellales</taxon>
        <taxon>Glomerellaceae</taxon>
        <taxon>Colletotrichum</taxon>
        <taxon>Colletotrichum acutatum species complex</taxon>
    </lineage>
</organism>
<dbReference type="Proteomes" id="UP000830671">
    <property type="component" value="Chromosome 8"/>
</dbReference>
<dbReference type="KEGG" id="clup:CLUP02_14826"/>
<name>A0A9Q8T6V2_9PEZI</name>